<organism evidence="2 3">
    <name type="scientific">Mytilus coruscus</name>
    <name type="common">Sea mussel</name>
    <dbReference type="NCBI Taxonomy" id="42192"/>
    <lineage>
        <taxon>Eukaryota</taxon>
        <taxon>Metazoa</taxon>
        <taxon>Spiralia</taxon>
        <taxon>Lophotrochozoa</taxon>
        <taxon>Mollusca</taxon>
        <taxon>Bivalvia</taxon>
        <taxon>Autobranchia</taxon>
        <taxon>Pteriomorphia</taxon>
        <taxon>Mytilida</taxon>
        <taxon>Mytiloidea</taxon>
        <taxon>Mytilidae</taxon>
        <taxon>Mytilinae</taxon>
        <taxon>Mytilus</taxon>
    </lineage>
</organism>
<feature type="compositionally biased region" description="Basic residues" evidence="1">
    <location>
        <begin position="255"/>
        <end position="266"/>
    </location>
</feature>
<gene>
    <name evidence="2" type="ORF">MCOR_10042</name>
</gene>
<evidence type="ECO:0000313" key="3">
    <source>
        <dbReference type="Proteomes" id="UP000507470"/>
    </source>
</evidence>
<name>A0A6J8ATF8_MYTCO</name>
<proteinExistence type="predicted"/>
<feature type="region of interest" description="Disordered" evidence="1">
    <location>
        <begin position="231"/>
        <end position="266"/>
    </location>
</feature>
<keyword evidence="3" id="KW-1185">Reference proteome</keyword>
<dbReference type="Proteomes" id="UP000507470">
    <property type="component" value="Unassembled WGS sequence"/>
</dbReference>
<sequence>MGRYAVHLKKHRFKKGNIPHNRGLKLENVKIPVFPVVKFERLSKDDFDLVTKPVNIKHSAEIPMHSTSGRLLRPKQAAKTEVEKCAENENKTGIINTLPKSKLCSKRKHTVSTNVGEHAGPCTANINMQDSIGNEERWARECFEELKEDGLKPGTYGMSQSQSWYRQFYRHLVRGCWKSNTTRYKSGKISKKLEDHSDQMRNCKYSENSINHRNARKHALYDIHARHQEEKDYTKNKLLPVTKNSPMYPKDHSYGRLRKSTRLSNK</sequence>
<accession>A0A6J8ATF8</accession>
<dbReference type="EMBL" id="CACVKT020001787">
    <property type="protein sequence ID" value="CAC5371669.1"/>
    <property type="molecule type" value="Genomic_DNA"/>
</dbReference>
<reference evidence="2 3" key="1">
    <citation type="submission" date="2020-06" db="EMBL/GenBank/DDBJ databases">
        <authorList>
            <person name="Li R."/>
            <person name="Bekaert M."/>
        </authorList>
    </citation>
    <scope>NUCLEOTIDE SEQUENCE [LARGE SCALE GENOMIC DNA]</scope>
    <source>
        <strain evidence="3">wild</strain>
    </source>
</reference>
<dbReference type="AlphaFoldDB" id="A0A6J8ATF8"/>
<evidence type="ECO:0000313" key="2">
    <source>
        <dbReference type="EMBL" id="CAC5371669.1"/>
    </source>
</evidence>
<evidence type="ECO:0000256" key="1">
    <source>
        <dbReference type="SAM" id="MobiDB-lite"/>
    </source>
</evidence>
<protein>
    <submittedName>
        <fullName evidence="2">Uncharacterized protein</fullName>
    </submittedName>
</protein>